<name>A0ACB8SCM5_9AGAM</name>
<sequence length="402" mass="44573">MRRYLGLRSFSQQLAQHFLTVLPTPPRIPHPLFDHHSHHLFFLPTIAMSVRLANAPRALLRSVVRPPAPLGARFTSTLPRPYRFHISASWLGKPPSHKGKAKNVPFPPDSSIGSWRDHTLSRQHPSLSRDPGEDFFYIQDMRNQSGVSFGVADGVGGWSDSGVDPSLFSQALMYHAHRYAKNGWPGEPETDPIQSYEEKEAVEGWELNPQECMKLAHDAVLREKFVLAGSSTACIINLNASNGVLRAANLGDSGFLILRSSSVFYRQRAQTHYFNCPKQLAKVPSIVKKASGAILDKPADADLYETKLRDGDIIIAFTDGLSDNVFNNEITSICSLIARAGGPEDDQVQTIADRIVEYSRACMANNQRVSPFEKAAARDNKFWPGGKMDDVTVVVALVREVL</sequence>
<dbReference type="EMBL" id="MU275838">
    <property type="protein sequence ID" value="KAI0054059.1"/>
    <property type="molecule type" value="Genomic_DNA"/>
</dbReference>
<evidence type="ECO:0000313" key="1">
    <source>
        <dbReference type="EMBL" id="KAI0054059.1"/>
    </source>
</evidence>
<accession>A0ACB8SCM5</accession>
<reference evidence="1" key="1">
    <citation type="submission" date="2021-02" db="EMBL/GenBank/DDBJ databases">
        <authorList>
            <consortium name="DOE Joint Genome Institute"/>
            <person name="Ahrendt S."/>
            <person name="Looney B.P."/>
            <person name="Miyauchi S."/>
            <person name="Morin E."/>
            <person name="Drula E."/>
            <person name="Courty P.E."/>
            <person name="Chicoki N."/>
            <person name="Fauchery L."/>
            <person name="Kohler A."/>
            <person name="Kuo A."/>
            <person name="Labutti K."/>
            <person name="Pangilinan J."/>
            <person name="Lipzen A."/>
            <person name="Riley R."/>
            <person name="Andreopoulos W."/>
            <person name="He G."/>
            <person name="Johnson J."/>
            <person name="Barry K.W."/>
            <person name="Grigoriev I.V."/>
            <person name="Nagy L."/>
            <person name="Hibbett D."/>
            <person name="Henrissat B."/>
            <person name="Matheny P.B."/>
            <person name="Labbe J."/>
            <person name="Martin F."/>
        </authorList>
    </citation>
    <scope>NUCLEOTIDE SEQUENCE</scope>
    <source>
        <strain evidence="1">FP105234-sp</strain>
    </source>
</reference>
<evidence type="ECO:0000313" key="2">
    <source>
        <dbReference type="Proteomes" id="UP000814033"/>
    </source>
</evidence>
<keyword evidence="2" id="KW-1185">Reference proteome</keyword>
<protein>
    <submittedName>
        <fullName evidence="1">Protein serine/threonine phosphatase 2C</fullName>
    </submittedName>
</protein>
<reference evidence="1" key="2">
    <citation type="journal article" date="2022" name="New Phytol.">
        <title>Evolutionary transition to the ectomycorrhizal habit in the genomes of a hyperdiverse lineage of mushroom-forming fungi.</title>
        <authorList>
            <person name="Looney B."/>
            <person name="Miyauchi S."/>
            <person name="Morin E."/>
            <person name="Drula E."/>
            <person name="Courty P.E."/>
            <person name="Kohler A."/>
            <person name="Kuo A."/>
            <person name="LaButti K."/>
            <person name="Pangilinan J."/>
            <person name="Lipzen A."/>
            <person name="Riley R."/>
            <person name="Andreopoulos W."/>
            <person name="He G."/>
            <person name="Johnson J."/>
            <person name="Nolan M."/>
            <person name="Tritt A."/>
            <person name="Barry K.W."/>
            <person name="Grigoriev I.V."/>
            <person name="Nagy L.G."/>
            <person name="Hibbett D."/>
            <person name="Henrissat B."/>
            <person name="Matheny P.B."/>
            <person name="Labbe J."/>
            <person name="Martin F.M."/>
        </authorList>
    </citation>
    <scope>NUCLEOTIDE SEQUENCE</scope>
    <source>
        <strain evidence="1">FP105234-sp</strain>
    </source>
</reference>
<comment type="caution">
    <text evidence="1">The sequence shown here is derived from an EMBL/GenBank/DDBJ whole genome shotgun (WGS) entry which is preliminary data.</text>
</comment>
<dbReference type="Proteomes" id="UP000814033">
    <property type="component" value="Unassembled WGS sequence"/>
</dbReference>
<organism evidence="1 2">
    <name type="scientific">Auriscalpium vulgare</name>
    <dbReference type="NCBI Taxonomy" id="40419"/>
    <lineage>
        <taxon>Eukaryota</taxon>
        <taxon>Fungi</taxon>
        <taxon>Dikarya</taxon>
        <taxon>Basidiomycota</taxon>
        <taxon>Agaricomycotina</taxon>
        <taxon>Agaricomycetes</taxon>
        <taxon>Russulales</taxon>
        <taxon>Auriscalpiaceae</taxon>
        <taxon>Auriscalpium</taxon>
    </lineage>
</organism>
<gene>
    <name evidence="1" type="ORF">FA95DRAFT_1673944</name>
</gene>
<proteinExistence type="predicted"/>